<dbReference type="SUPFAM" id="SSF51735">
    <property type="entry name" value="NAD(P)-binding Rossmann-fold domains"/>
    <property type="match status" value="1"/>
</dbReference>
<name>A0A7J5BMJ0_9MICO</name>
<comment type="similarity">
    <text evidence="1">Belongs to the short-chain dehydrogenases/reductases (SDR) family.</text>
</comment>
<gene>
    <name evidence="4" type="ORF">F8O01_16550</name>
</gene>
<feature type="region of interest" description="Disordered" evidence="3">
    <location>
        <begin position="257"/>
        <end position="276"/>
    </location>
</feature>
<feature type="compositionally biased region" description="Basic and acidic residues" evidence="3">
    <location>
        <begin position="290"/>
        <end position="308"/>
    </location>
</feature>
<sequence length="308" mass="32303">MSTHAPVRTIPDQTGRTWLVTGATNGIGREVARSAAAAGARIIVPGRAPERVSALADELRALGGDPVTGALDLADLASVRRFAASVDEPVDVLVDNAGAASPRRRETADGFELVLGTNFLGPFALTNLLADRVRERIVIVGSDAHRGARIDGADPHFRHRRWTFPAAYGQSKLADMLWARALQSRLDARASGVRVELAHPGWALTNIQNVTGAAALDRVVTAVTALVAQSAHAGAWPVLQAAVSDLPPLTYLGPDGAGHLRGRPSSQETSALARDDDAAEAVWALGVRETGTDLRPRASEPTDGRAAG</sequence>
<dbReference type="InterPro" id="IPR036291">
    <property type="entry name" value="NAD(P)-bd_dom_sf"/>
</dbReference>
<dbReference type="Gene3D" id="3.40.50.720">
    <property type="entry name" value="NAD(P)-binding Rossmann-like Domain"/>
    <property type="match status" value="1"/>
</dbReference>
<keyword evidence="5" id="KW-1185">Reference proteome</keyword>
<dbReference type="PANTHER" id="PTHR24320:SF148">
    <property type="entry name" value="NAD(P)-BINDING ROSSMANN-FOLD SUPERFAMILY PROTEIN"/>
    <property type="match status" value="1"/>
</dbReference>
<dbReference type="GO" id="GO:0016491">
    <property type="term" value="F:oxidoreductase activity"/>
    <property type="evidence" value="ECO:0007669"/>
    <property type="project" value="UniProtKB-KW"/>
</dbReference>
<keyword evidence="2" id="KW-0560">Oxidoreductase</keyword>
<dbReference type="PANTHER" id="PTHR24320">
    <property type="entry name" value="RETINOL DEHYDROGENASE"/>
    <property type="match status" value="1"/>
</dbReference>
<reference evidence="4 5" key="1">
    <citation type="submission" date="2019-09" db="EMBL/GenBank/DDBJ databases">
        <title>Phylogeny of genus Pseudoclavibacter and closely related genus.</title>
        <authorList>
            <person name="Li Y."/>
        </authorList>
    </citation>
    <scope>NUCLEOTIDE SEQUENCE [LARGE SCALE GENOMIC DNA]</scope>
    <source>
        <strain evidence="4 5">DSM 23821</strain>
    </source>
</reference>
<dbReference type="Pfam" id="PF00106">
    <property type="entry name" value="adh_short"/>
    <property type="match status" value="1"/>
</dbReference>
<evidence type="ECO:0000256" key="1">
    <source>
        <dbReference type="ARBA" id="ARBA00006484"/>
    </source>
</evidence>
<dbReference type="AlphaFoldDB" id="A0A7J5BMJ0"/>
<accession>A0A7J5BMJ0</accession>
<dbReference type="InterPro" id="IPR002347">
    <property type="entry name" value="SDR_fam"/>
</dbReference>
<dbReference type="OrthoDB" id="3237043at2"/>
<dbReference type="EMBL" id="WBJZ01000030">
    <property type="protein sequence ID" value="KAB1652485.1"/>
    <property type="molecule type" value="Genomic_DNA"/>
</dbReference>
<evidence type="ECO:0000313" key="5">
    <source>
        <dbReference type="Proteomes" id="UP000467240"/>
    </source>
</evidence>
<proteinExistence type="inferred from homology"/>
<dbReference type="PRINTS" id="PR00081">
    <property type="entry name" value="GDHRDH"/>
</dbReference>
<evidence type="ECO:0000256" key="3">
    <source>
        <dbReference type="SAM" id="MobiDB-lite"/>
    </source>
</evidence>
<organism evidence="4 5">
    <name type="scientific">Pseudoclavibacter chungangensis</name>
    <dbReference type="NCBI Taxonomy" id="587635"/>
    <lineage>
        <taxon>Bacteria</taxon>
        <taxon>Bacillati</taxon>
        <taxon>Actinomycetota</taxon>
        <taxon>Actinomycetes</taxon>
        <taxon>Micrococcales</taxon>
        <taxon>Microbacteriaceae</taxon>
        <taxon>Pseudoclavibacter</taxon>
    </lineage>
</organism>
<comment type="caution">
    <text evidence="4">The sequence shown here is derived from an EMBL/GenBank/DDBJ whole genome shotgun (WGS) entry which is preliminary data.</text>
</comment>
<dbReference type="Proteomes" id="UP000467240">
    <property type="component" value="Unassembled WGS sequence"/>
</dbReference>
<evidence type="ECO:0000313" key="4">
    <source>
        <dbReference type="EMBL" id="KAB1652485.1"/>
    </source>
</evidence>
<feature type="region of interest" description="Disordered" evidence="3">
    <location>
        <begin position="287"/>
        <end position="308"/>
    </location>
</feature>
<dbReference type="RefSeq" id="WP_158042020.1">
    <property type="nucleotide sequence ID" value="NZ_JACCFV010000001.1"/>
</dbReference>
<evidence type="ECO:0000256" key="2">
    <source>
        <dbReference type="ARBA" id="ARBA00023002"/>
    </source>
</evidence>
<protein>
    <submittedName>
        <fullName evidence="4">SDR family NAD(P)-dependent oxidoreductase</fullName>
    </submittedName>
</protein>